<accession>A0AAV3FR25</accession>
<dbReference type="AlphaFoldDB" id="A0AAV3FR25"/>
<evidence type="ECO:0000313" key="2">
    <source>
        <dbReference type="Proteomes" id="UP000004423"/>
    </source>
</evidence>
<reference evidence="1 2" key="1">
    <citation type="journal article" date="2012" name="PLoS ONE">
        <title>Gene Repertoire Evolution of Streptococcus pyogenes Inferred from Phylogenomic Analysis with Streptococcus canis and Streptococcus dysgalactiae.</title>
        <authorList>
            <person name="Lefebure T."/>
            <person name="Richards V.P."/>
            <person name="Lang P."/>
            <person name="Pavinski-Bitar P."/>
            <person name="Stanhope M.J."/>
        </authorList>
    </citation>
    <scope>NUCLEOTIDE SEQUENCE [LARGE SCALE GENOMIC DNA]</scope>
    <source>
        <strain evidence="1 2">FSL Z3-227</strain>
    </source>
</reference>
<dbReference type="Proteomes" id="UP000004423">
    <property type="component" value="Unassembled WGS sequence"/>
</dbReference>
<proteinExistence type="predicted"/>
<comment type="caution">
    <text evidence="1">The sequence shown here is derived from an EMBL/GenBank/DDBJ whole genome shotgun (WGS) entry which is preliminary data.</text>
</comment>
<protein>
    <submittedName>
        <fullName evidence="1">Uncharacterized protein</fullName>
    </submittedName>
</protein>
<sequence length="138" mass="16279">MVGHITCQMEMVNFFVLEQLNQCIPLKRSKVVEIQMKIAHDCKSCHGSIVTEAPQKSDQKIRRRNMLTKRVKKVIREDGKEKGLISFVIAFVNRRRKNNFTTNKGDYETEENADKKVTKYRMWKFNKQWLFGVNVVAR</sequence>
<organism evidence="1 2">
    <name type="scientific">Streptococcus canis FSL Z3-227</name>
    <dbReference type="NCBI Taxonomy" id="482234"/>
    <lineage>
        <taxon>Bacteria</taxon>
        <taxon>Bacillati</taxon>
        <taxon>Bacillota</taxon>
        <taxon>Bacilli</taxon>
        <taxon>Lactobacillales</taxon>
        <taxon>Streptococcaceae</taxon>
        <taxon>Streptococcus</taxon>
    </lineage>
</organism>
<name>A0AAV3FR25_STRCB</name>
<dbReference type="EMBL" id="AIDX01000001">
    <property type="protein sequence ID" value="EIQ81555.1"/>
    <property type="molecule type" value="Genomic_DNA"/>
</dbReference>
<gene>
    <name evidence="1" type="ORF">SCAZ3_04005</name>
</gene>
<evidence type="ECO:0000313" key="1">
    <source>
        <dbReference type="EMBL" id="EIQ81555.1"/>
    </source>
</evidence>